<name>A0AA36A2J5_LACSI</name>
<dbReference type="EMBL" id="OX465085">
    <property type="protein sequence ID" value="CAI9303426.1"/>
    <property type="molecule type" value="Genomic_DNA"/>
</dbReference>
<reference evidence="2" key="1">
    <citation type="submission" date="2023-04" db="EMBL/GenBank/DDBJ databases">
        <authorList>
            <person name="Vijverberg K."/>
            <person name="Xiong W."/>
            <person name="Schranz E."/>
        </authorList>
    </citation>
    <scope>NUCLEOTIDE SEQUENCE</scope>
</reference>
<keyword evidence="3" id="KW-1185">Reference proteome</keyword>
<protein>
    <submittedName>
        <fullName evidence="2">Uncharacterized protein</fullName>
    </submittedName>
</protein>
<gene>
    <name evidence="2" type="ORF">LSALG_LOCUS41865</name>
</gene>
<feature type="region of interest" description="Disordered" evidence="1">
    <location>
        <begin position="69"/>
        <end position="129"/>
    </location>
</feature>
<evidence type="ECO:0000256" key="1">
    <source>
        <dbReference type="SAM" id="MobiDB-lite"/>
    </source>
</evidence>
<organism evidence="2 3">
    <name type="scientific">Lactuca saligna</name>
    <name type="common">Willowleaf lettuce</name>
    <dbReference type="NCBI Taxonomy" id="75948"/>
    <lineage>
        <taxon>Eukaryota</taxon>
        <taxon>Viridiplantae</taxon>
        <taxon>Streptophyta</taxon>
        <taxon>Embryophyta</taxon>
        <taxon>Tracheophyta</taxon>
        <taxon>Spermatophyta</taxon>
        <taxon>Magnoliopsida</taxon>
        <taxon>eudicotyledons</taxon>
        <taxon>Gunneridae</taxon>
        <taxon>Pentapetalae</taxon>
        <taxon>asterids</taxon>
        <taxon>campanulids</taxon>
        <taxon>Asterales</taxon>
        <taxon>Asteraceae</taxon>
        <taxon>Cichorioideae</taxon>
        <taxon>Cichorieae</taxon>
        <taxon>Lactucinae</taxon>
        <taxon>Lactuca</taxon>
    </lineage>
</organism>
<feature type="compositionally biased region" description="Basic and acidic residues" evidence="1">
    <location>
        <begin position="69"/>
        <end position="82"/>
    </location>
</feature>
<evidence type="ECO:0000313" key="2">
    <source>
        <dbReference type="EMBL" id="CAI9303426.1"/>
    </source>
</evidence>
<proteinExistence type="predicted"/>
<evidence type="ECO:0000313" key="3">
    <source>
        <dbReference type="Proteomes" id="UP001177003"/>
    </source>
</evidence>
<dbReference type="Proteomes" id="UP001177003">
    <property type="component" value="Chromosome 9"/>
</dbReference>
<sequence>MDQLAVKTEKVKVLTVKLEHDEKQINKLLSEKAVIKNCIAYVNALLSDIIETHDSLITITVKKHLAEKLRQPSKKDTPKPADRTVNPTVKPKSENETNVNVASGSKGKGKLNDERIIDDSEEEEPDEHELKRWKAREAQMNEHNRIVREFEEKEKVKREAQVTMESRKLLFPLWTLERIMSDTEDIPSQYWDIIFSLVAKICVERTPLGLILPSVSSESGNESSLPALESSSSSESLATFRGPIIASESFVPRNYYFT</sequence>
<dbReference type="AlphaFoldDB" id="A0AA36A2J5"/>
<accession>A0AA36A2J5</accession>